<dbReference type="PANTHER" id="PTHR21266">
    <property type="entry name" value="IRON-SULFUR DOMAIN CONTAINING PROTEIN"/>
    <property type="match status" value="1"/>
</dbReference>
<dbReference type="InterPro" id="IPR017941">
    <property type="entry name" value="Rieske_2Fe-2S"/>
</dbReference>
<evidence type="ECO:0000256" key="7">
    <source>
        <dbReference type="ARBA" id="ARBA00023004"/>
    </source>
</evidence>
<dbReference type="AlphaFoldDB" id="A0AAW1NS47"/>
<keyword evidence="8" id="KW-0411">Iron-sulfur</keyword>
<dbReference type="Gene3D" id="2.102.10.10">
    <property type="entry name" value="Rieske [2Fe-2S] iron-sulphur domain"/>
    <property type="match status" value="1"/>
</dbReference>
<proteinExistence type="predicted"/>
<keyword evidence="7" id="KW-0408">Iron</keyword>
<evidence type="ECO:0000256" key="6">
    <source>
        <dbReference type="ARBA" id="ARBA00022946"/>
    </source>
</evidence>
<dbReference type="SUPFAM" id="SSF55961">
    <property type="entry name" value="Bet v1-like"/>
    <property type="match status" value="1"/>
</dbReference>
<dbReference type="InterPro" id="IPR050584">
    <property type="entry name" value="Cholesterol_7-desaturase"/>
</dbReference>
<feature type="domain" description="Rieske" evidence="9">
    <location>
        <begin position="325"/>
        <end position="382"/>
    </location>
</feature>
<keyword evidence="6" id="KW-0809">Transit peptide</keyword>
<keyword evidence="11" id="KW-1185">Reference proteome</keyword>
<evidence type="ECO:0000256" key="5">
    <source>
        <dbReference type="ARBA" id="ARBA00022723"/>
    </source>
</evidence>
<evidence type="ECO:0000256" key="3">
    <source>
        <dbReference type="ARBA" id="ARBA00022640"/>
    </source>
</evidence>
<dbReference type="GO" id="GO:0009507">
    <property type="term" value="C:chloroplast"/>
    <property type="evidence" value="ECO:0007669"/>
    <property type="project" value="UniProtKB-SubCell"/>
</dbReference>
<dbReference type="EMBL" id="JALJOQ010000179">
    <property type="protein sequence ID" value="KAK9791354.1"/>
    <property type="molecule type" value="Genomic_DNA"/>
</dbReference>
<dbReference type="GO" id="GO:0010277">
    <property type="term" value="F:chlorophyllide a oxygenase activity"/>
    <property type="evidence" value="ECO:0007669"/>
    <property type="project" value="InterPro"/>
</dbReference>
<dbReference type="GO" id="GO:0051537">
    <property type="term" value="F:2 iron, 2 sulfur cluster binding"/>
    <property type="evidence" value="ECO:0007669"/>
    <property type="project" value="UniProtKB-KW"/>
</dbReference>
<protein>
    <recommendedName>
        <fullName evidence="9">Rieske domain-containing protein</fullName>
    </recommendedName>
</protein>
<evidence type="ECO:0000313" key="11">
    <source>
        <dbReference type="Proteomes" id="UP001465755"/>
    </source>
</evidence>
<name>A0AAW1NS47_9CHLO</name>
<dbReference type="SUPFAM" id="SSF50022">
    <property type="entry name" value="ISP domain"/>
    <property type="match status" value="1"/>
</dbReference>
<dbReference type="PANTHER" id="PTHR21266:SF19">
    <property type="entry name" value="CHLOROPHYLLIDE A OXYGENASE, CHLOROPLASTIC"/>
    <property type="match status" value="1"/>
</dbReference>
<keyword evidence="2" id="KW-0150">Chloroplast</keyword>
<dbReference type="InterPro" id="IPR013626">
    <property type="entry name" value="PaO"/>
</dbReference>
<dbReference type="InterPro" id="IPR036922">
    <property type="entry name" value="Rieske_2Fe-2S_sf"/>
</dbReference>
<sequence>HPSIAQKRSRTRQEAVQEAATAALASIGTGAARGTKSFKGSQRKLALEIPVADSSVEGMVQLLEDFVLALPNRLRQSLTIITGSRDVKALAVLRIPEAGFVSLSQRRVPTSSACVILLGLEPSEVADVRRLLSNCRAEAMILLNTSDQAAGTSSTSFANSFDMAYCFEPIAIKAFVLTTDVCQRTVAGSQAQRVICRANSKDGQTTATPAIAEQSRSKLHSTMDILSDDLQYLQQQTGLDLSTSFSSVREAHEQVVSVLNPIAGEQYEEDLEQKILALQATLREAHDQVEANERVLTTTVRQLTELEASANSIRFSGEEPDAAALACPLSLGRLQHGQVHCPYHGWTYDAEGNCTSMPSTAFQPDIKVDSLPVAEKDGFIWVWTGQGTPPEVPDTIAQPPKGFTVHAELQLEVPVDHGLLLENLLDLAHAPFTHTTTFAKGWPVPDAVKFKAAQLLGGNWEPYPIDMSFEPPCMVLSTIGLAQPGKIERGARAQSCSRHLHQMHVCLPAGPGRTRLLYRMSMDFLGWARNVPFIENFWAKIAQQVLGEDLVLVAGQQDRLQRGGDVWGHPVAYDKLAVRYRRWRNSLSSVDEREKAAAAAGVSESMSAGELFALQESEDNAELEGGIQAGSGVAAVVGVSQH</sequence>
<evidence type="ECO:0000256" key="8">
    <source>
        <dbReference type="ARBA" id="ARBA00023014"/>
    </source>
</evidence>
<evidence type="ECO:0000313" key="10">
    <source>
        <dbReference type="EMBL" id="KAK9791354.1"/>
    </source>
</evidence>
<dbReference type="GO" id="GO:0046872">
    <property type="term" value="F:metal ion binding"/>
    <property type="evidence" value="ECO:0007669"/>
    <property type="project" value="UniProtKB-KW"/>
</dbReference>
<dbReference type="PROSITE" id="PS51296">
    <property type="entry name" value="RIESKE"/>
    <property type="match status" value="1"/>
</dbReference>
<keyword evidence="3" id="KW-0934">Plastid</keyword>
<evidence type="ECO:0000259" key="9">
    <source>
        <dbReference type="PROSITE" id="PS51296"/>
    </source>
</evidence>
<keyword evidence="4" id="KW-0001">2Fe-2S</keyword>
<evidence type="ECO:0000256" key="1">
    <source>
        <dbReference type="ARBA" id="ARBA00004229"/>
    </source>
</evidence>
<comment type="subcellular location">
    <subcellularLocation>
        <location evidence="1">Plastid</location>
        <location evidence="1">Chloroplast</location>
    </subcellularLocation>
</comment>
<dbReference type="Pfam" id="PF08417">
    <property type="entry name" value="PaO"/>
    <property type="match status" value="1"/>
</dbReference>
<comment type="caution">
    <text evidence="10">The sequence shown here is derived from an EMBL/GenBank/DDBJ whole genome shotgun (WGS) entry which is preliminary data.</text>
</comment>
<accession>A0AAW1NS47</accession>
<evidence type="ECO:0000256" key="2">
    <source>
        <dbReference type="ARBA" id="ARBA00022528"/>
    </source>
</evidence>
<dbReference type="Pfam" id="PF00355">
    <property type="entry name" value="Rieske"/>
    <property type="match status" value="1"/>
</dbReference>
<reference evidence="10 11" key="1">
    <citation type="journal article" date="2024" name="Nat. Commun.">
        <title>Phylogenomics reveals the evolutionary origins of lichenization in chlorophyte algae.</title>
        <authorList>
            <person name="Puginier C."/>
            <person name="Libourel C."/>
            <person name="Otte J."/>
            <person name="Skaloud P."/>
            <person name="Haon M."/>
            <person name="Grisel S."/>
            <person name="Petersen M."/>
            <person name="Berrin J.G."/>
            <person name="Delaux P.M."/>
            <person name="Dal Grande F."/>
            <person name="Keller J."/>
        </authorList>
    </citation>
    <scope>NUCLEOTIDE SEQUENCE [LARGE SCALE GENOMIC DNA]</scope>
    <source>
        <strain evidence="10 11">SAG 2036</strain>
    </source>
</reference>
<feature type="non-terminal residue" evidence="10">
    <location>
        <position position="1"/>
    </location>
</feature>
<dbReference type="Gene3D" id="3.90.380.10">
    <property type="entry name" value="Naphthalene 1,2-dioxygenase Alpha Subunit, Chain A, domain 1"/>
    <property type="match status" value="1"/>
</dbReference>
<gene>
    <name evidence="10" type="ORF">WJX73_006184</name>
</gene>
<keyword evidence="5" id="KW-0479">Metal-binding</keyword>
<dbReference type="Proteomes" id="UP001465755">
    <property type="component" value="Unassembled WGS sequence"/>
</dbReference>
<evidence type="ECO:0000256" key="4">
    <source>
        <dbReference type="ARBA" id="ARBA00022714"/>
    </source>
</evidence>
<organism evidence="10 11">
    <name type="scientific">Symbiochloris irregularis</name>
    <dbReference type="NCBI Taxonomy" id="706552"/>
    <lineage>
        <taxon>Eukaryota</taxon>
        <taxon>Viridiplantae</taxon>
        <taxon>Chlorophyta</taxon>
        <taxon>core chlorophytes</taxon>
        <taxon>Trebouxiophyceae</taxon>
        <taxon>Trebouxiales</taxon>
        <taxon>Trebouxiaceae</taxon>
        <taxon>Symbiochloris</taxon>
    </lineage>
</organism>